<evidence type="ECO:0000313" key="2">
    <source>
        <dbReference type="Proteomes" id="UP000037551"/>
    </source>
</evidence>
<keyword evidence="2" id="KW-1185">Reference proteome</keyword>
<accession>A0A0J8FTH4</accession>
<name>A0A0J8FTH4_9PSED</name>
<dbReference type="AlphaFoldDB" id="A0A0J8FTH4"/>
<proteinExistence type="predicted"/>
<dbReference type="Gene3D" id="2.60.120.620">
    <property type="entry name" value="q2cbj1_9rhob like domain"/>
    <property type="match status" value="1"/>
</dbReference>
<organism evidence="1 2">
    <name type="scientific">Pseudomonas fildesensis</name>
    <dbReference type="NCBI Taxonomy" id="1674920"/>
    <lineage>
        <taxon>Bacteria</taxon>
        <taxon>Pseudomonadati</taxon>
        <taxon>Pseudomonadota</taxon>
        <taxon>Gammaproteobacteria</taxon>
        <taxon>Pseudomonadales</taxon>
        <taxon>Pseudomonadaceae</taxon>
        <taxon>Pseudomonas</taxon>
    </lineage>
</organism>
<dbReference type="OrthoDB" id="9812472at2"/>
<evidence type="ECO:0000313" key="1">
    <source>
        <dbReference type="EMBL" id="KMT53537.1"/>
    </source>
</evidence>
<dbReference type="PATRIC" id="fig|1674920.3.peg.2718"/>
<protein>
    <recommendedName>
        <fullName evidence="3">Fe2OG dioxygenase domain-containing protein</fullName>
    </recommendedName>
</protein>
<dbReference type="RefSeq" id="WP_048729229.1">
    <property type="nucleotide sequence ID" value="NZ_LFMW01000015.1"/>
</dbReference>
<evidence type="ECO:0008006" key="3">
    <source>
        <dbReference type="Google" id="ProtNLM"/>
    </source>
</evidence>
<comment type="caution">
    <text evidence="1">The sequence shown here is derived from an EMBL/GenBank/DDBJ whole genome shotgun (WGS) entry which is preliminary data.</text>
</comment>
<reference evidence="1 2" key="1">
    <citation type="submission" date="2015-06" db="EMBL/GenBank/DDBJ databases">
        <title>Draft genome sequence of an Antarctic Pseudomonas sp. strain KG01 with full potential for biotechnological applications.</title>
        <authorList>
            <person name="Pavlov M.S."/>
            <person name="Lira F."/>
            <person name="Martinez J.L."/>
            <person name="Marshall S.H."/>
        </authorList>
    </citation>
    <scope>NUCLEOTIDE SEQUENCE [LARGE SCALE GENOMIC DNA]</scope>
    <source>
        <strain evidence="1 2">KG01</strain>
    </source>
</reference>
<gene>
    <name evidence="1" type="ORF">ACR52_21545</name>
</gene>
<dbReference type="EMBL" id="LFMW01000015">
    <property type="protein sequence ID" value="KMT53537.1"/>
    <property type="molecule type" value="Genomic_DNA"/>
</dbReference>
<sequence length="238" mass="26553">MLKVGQNHVLSRALNAYPSMDKYHPDLRTALEILKEMAAYAEDQHPLSAMDFAPDSEWARALQIVTSYGHGVYSFPYLSESFCKDLMLELDCMTYSVNEAEPYEAQIPEVTFMTECRPLFDCLHSLWANAGIPLAKVLLAQDPSELRTIQAAKYTPENTPRGHWHNDKDSDVTLVVALTATHSGGGTLVHTGPFSENIVVPQLPVGHGMFFNGKAHRHYGMPVTAGERNLLVHWSEVK</sequence>
<dbReference type="Proteomes" id="UP000037551">
    <property type="component" value="Unassembled WGS sequence"/>
</dbReference>